<sequence length="146" mass="17044">MDTTILVQAMILLGGVVASIGSVWAVYIQTKQKSSKDKMDAQVLLQQQRLEDIKELRDRIDEQDERIESMGKKLDRVSRDLRMEQTLTHRMSLTMQTHDIFLDQIEEYYTEHDAVLPYPRPHIPNRHNLKMLLDTIANRDRGDPAE</sequence>
<keyword evidence="4" id="KW-1185">Reference proteome</keyword>
<evidence type="ECO:0000313" key="4">
    <source>
        <dbReference type="Proteomes" id="UP000241893"/>
    </source>
</evidence>
<keyword evidence="2" id="KW-0812">Transmembrane</keyword>
<keyword evidence="1" id="KW-0175">Coiled coil</keyword>
<reference evidence="3 4" key="1">
    <citation type="submission" date="2017-10" db="EMBL/GenBank/DDBJ databases">
        <title>Complete nucleotide sequences and annotations of phi673 and phi674, two new lytic phages of Corynebacterium glutamicum ATCC 13032.</title>
        <authorList>
            <person name="Yomantas Y.A.V."/>
            <person name="Abalakina E.G."/>
            <person name="Lobanova J.S."/>
            <person name="Mamontov V.A."/>
            <person name="Stoynova N.V."/>
            <person name="Mashko S.V."/>
        </authorList>
    </citation>
    <scope>NUCLEOTIDE SEQUENCE [LARGE SCALE GENOMIC DNA]</scope>
</reference>
<dbReference type="EMBL" id="MG324353">
    <property type="protein sequence ID" value="ATW62887.1"/>
    <property type="molecule type" value="Genomic_DNA"/>
</dbReference>
<dbReference type="Proteomes" id="UP000241893">
    <property type="component" value="Segment"/>
</dbReference>
<evidence type="ECO:0000256" key="1">
    <source>
        <dbReference type="SAM" id="Coils"/>
    </source>
</evidence>
<gene>
    <name evidence="3" type="ORF">phi673_gp25</name>
</gene>
<protein>
    <submittedName>
        <fullName evidence="3">Uncharacterized protein</fullName>
    </submittedName>
</protein>
<feature type="coiled-coil region" evidence="1">
    <location>
        <begin position="46"/>
        <end position="80"/>
    </location>
</feature>
<feature type="transmembrane region" description="Helical" evidence="2">
    <location>
        <begin position="6"/>
        <end position="28"/>
    </location>
</feature>
<proteinExistence type="predicted"/>
<keyword evidence="2" id="KW-0472">Membrane</keyword>
<dbReference type="OrthoDB" id="31637at10239"/>
<evidence type="ECO:0000256" key="2">
    <source>
        <dbReference type="SAM" id="Phobius"/>
    </source>
</evidence>
<accession>A0A2H4PIT3</accession>
<evidence type="ECO:0000313" key="3">
    <source>
        <dbReference type="EMBL" id="ATW62887.1"/>
    </source>
</evidence>
<keyword evidence="2" id="KW-1133">Transmembrane helix</keyword>
<name>A0A2H4PIT3_9CAUD</name>
<organism evidence="3 4">
    <name type="scientific">Corynebacterium phage phi673</name>
    <dbReference type="NCBI Taxonomy" id="2052821"/>
    <lineage>
        <taxon>Viruses</taxon>
        <taxon>Duplodnaviria</taxon>
        <taxon>Heunggongvirae</taxon>
        <taxon>Uroviricota</taxon>
        <taxon>Caudoviricetes</taxon>
        <taxon>Ikedavirus</taxon>
        <taxon>Ikedavirus phi673</taxon>
    </lineage>
</organism>